<evidence type="ECO:0000313" key="3">
    <source>
        <dbReference type="EMBL" id="VYU25366.1"/>
    </source>
</evidence>
<evidence type="ECO:0000256" key="1">
    <source>
        <dbReference type="SAM" id="MobiDB-lite"/>
    </source>
</evidence>
<dbReference type="PROSITE" id="PS51257">
    <property type="entry name" value="PROKAR_LIPOPROTEIN"/>
    <property type="match status" value="1"/>
</dbReference>
<dbReference type="AlphaFoldDB" id="A0A6N3D867"/>
<feature type="chain" id="PRO_5026681047" description="Lipocalin-like domain-containing protein" evidence="2">
    <location>
        <begin position="24"/>
        <end position="425"/>
    </location>
</feature>
<name>A0A6N3D867_9BACT</name>
<keyword evidence="2" id="KW-0732">Signal</keyword>
<sequence length="425" mass="46657">MKKLSYLWTLLLALMVGVSFVSCDDDDEGDVGAPKELLGTWLWYGEEITFNANGSGVLVEDGESYPFSFTYDAASKTLTVSADGEVMRWTIVSISNSKMVAVDEDGYEDVFLRPGASGGDGEEGGDVSQSAPEYDTSAPVDLPDAGRYADVSGKYEVNTTEIPYSSIELTAGGQYVAMKASSYPYSVKAVARKTTKVAGLFNRRPVFKRNFDNSILVAGSFEQISDNEYSLEGFGTLVIDGRDGNGNISAFKLIGSDGTVTDVPVRKAANVDDDLTGNSGNLCRMWTAVEERAQYYMERIAIYDAIYRVDADDVTTYVNRYGIDWAEDGIFDIGGDAMVRVLFSQAGTYLQFYRDGSMELSYWKWADKANGTLYAYDEGEMADGATATTVFYGNRVNVIENFTDYSEEDDLVLRSIYTTVLEAAY</sequence>
<reference evidence="3" key="1">
    <citation type="submission" date="2019-11" db="EMBL/GenBank/DDBJ databases">
        <authorList>
            <person name="Feng L."/>
        </authorList>
    </citation>
    <scope>NUCLEOTIDE SEQUENCE</scope>
    <source>
        <strain evidence="3">PclaraLFYP37</strain>
    </source>
</reference>
<evidence type="ECO:0000256" key="2">
    <source>
        <dbReference type="SAM" id="SignalP"/>
    </source>
</evidence>
<evidence type="ECO:0008006" key="4">
    <source>
        <dbReference type="Google" id="ProtNLM"/>
    </source>
</evidence>
<organism evidence="3">
    <name type="scientific">Paraprevotella clara</name>
    <dbReference type="NCBI Taxonomy" id="454154"/>
    <lineage>
        <taxon>Bacteria</taxon>
        <taxon>Pseudomonadati</taxon>
        <taxon>Bacteroidota</taxon>
        <taxon>Bacteroidia</taxon>
        <taxon>Bacteroidales</taxon>
        <taxon>Prevotellaceae</taxon>
        <taxon>Paraprevotella</taxon>
    </lineage>
</organism>
<feature type="region of interest" description="Disordered" evidence="1">
    <location>
        <begin position="113"/>
        <end position="139"/>
    </location>
</feature>
<dbReference type="EMBL" id="CACRUT010000015">
    <property type="protein sequence ID" value="VYU25366.1"/>
    <property type="molecule type" value="Genomic_DNA"/>
</dbReference>
<protein>
    <recommendedName>
        <fullName evidence="4">Lipocalin-like domain-containing protein</fullName>
    </recommendedName>
</protein>
<proteinExistence type="predicted"/>
<gene>
    <name evidence="3" type="ORF">PCLFYP37_02316</name>
</gene>
<dbReference type="RefSeq" id="WP_412443037.1">
    <property type="nucleotide sequence ID" value="NZ_CACRUT010000015.1"/>
</dbReference>
<accession>A0A6N3D867</accession>
<feature type="signal peptide" evidence="2">
    <location>
        <begin position="1"/>
        <end position="23"/>
    </location>
</feature>